<organism evidence="1 2">
    <name type="scientific">Leptotrichia wadei</name>
    <dbReference type="NCBI Taxonomy" id="157687"/>
    <lineage>
        <taxon>Bacteria</taxon>
        <taxon>Fusobacteriati</taxon>
        <taxon>Fusobacteriota</taxon>
        <taxon>Fusobacteriia</taxon>
        <taxon>Fusobacteriales</taxon>
        <taxon>Leptotrichiaceae</taxon>
        <taxon>Leptotrichia</taxon>
    </lineage>
</organism>
<sequence>MNIWTQKSIELANQRNYLDLLYKIYPMSNNLRREMKEEDIQKLNEYYEMRDKYKLLNLLLKQEVFPIKDSYISYLKRDKSAINRNPATVDRIVGILYEMGINKIIDRTTAPKETNRQIGPLFKNWIDRGTIGCAVTKSENEFLEYDGNIIFNSSDRAMQTFAKNHLGYLREKGLDFIGKFNNTYVIGEAKFLTDFGGHQNAQYEDAMATLDTSLLKTDKKVLKIAILDGVLYISSQNKMHSSLFSKDGIIISAILLREFLYSI</sequence>
<gene>
    <name evidence="1" type="ORF">JMUB3933_0810</name>
</gene>
<reference evidence="1 2" key="1">
    <citation type="submission" date="2019-07" db="EMBL/GenBank/DDBJ databases">
        <title>Complete Genome Sequence of Leptotrichia wadei Strain JMUB3933.</title>
        <authorList>
            <person name="Watanabe S."/>
            <person name="Cui L."/>
        </authorList>
    </citation>
    <scope>NUCLEOTIDE SEQUENCE [LARGE SCALE GENOMIC DNA]</scope>
    <source>
        <strain evidence="1 2">JMUB3933</strain>
    </source>
</reference>
<evidence type="ECO:0000313" key="2">
    <source>
        <dbReference type="Proteomes" id="UP000321397"/>
    </source>
</evidence>
<dbReference type="EMBL" id="AP019834">
    <property type="protein sequence ID" value="BBM47310.1"/>
    <property type="molecule type" value="Genomic_DNA"/>
</dbReference>
<evidence type="ECO:0000313" key="1">
    <source>
        <dbReference type="EMBL" id="BBM47310.1"/>
    </source>
</evidence>
<name>A0A510K6P3_9FUSO</name>
<dbReference type="AlphaFoldDB" id="A0A510K6P3"/>
<dbReference type="InterPro" id="IPR010443">
    <property type="entry name" value="Restrct_endonuc_II_Tsp45I"/>
</dbReference>
<dbReference type="Pfam" id="PF06300">
    <property type="entry name" value="Tsp45I"/>
    <property type="match status" value="1"/>
</dbReference>
<protein>
    <submittedName>
        <fullName evidence="1">Type II site-specific deoxyribonuclease</fullName>
    </submittedName>
</protein>
<dbReference type="RefSeq" id="WP_146960332.1">
    <property type="nucleotide sequence ID" value="NZ_AP019834.1"/>
</dbReference>
<accession>A0A510K6P3</accession>
<proteinExistence type="predicted"/>
<dbReference type="REBASE" id="355748">
    <property type="entry name" value="Lwa3933ORF811P"/>
</dbReference>
<dbReference type="Proteomes" id="UP000321397">
    <property type="component" value="Chromosome"/>
</dbReference>